<name>A0A6H5GZ38_9HEMI</name>
<organism evidence="1 2">
    <name type="scientific">Nesidiocoris tenuis</name>
    <dbReference type="NCBI Taxonomy" id="355587"/>
    <lineage>
        <taxon>Eukaryota</taxon>
        <taxon>Metazoa</taxon>
        <taxon>Ecdysozoa</taxon>
        <taxon>Arthropoda</taxon>
        <taxon>Hexapoda</taxon>
        <taxon>Insecta</taxon>
        <taxon>Pterygota</taxon>
        <taxon>Neoptera</taxon>
        <taxon>Paraneoptera</taxon>
        <taxon>Hemiptera</taxon>
        <taxon>Heteroptera</taxon>
        <taxon>Panheteroptera</taxon>
        <taxon>Cimicomorpha</taxon>
        <taxon>Miridae</taxon>
        <taxon>Dicyphina</taxon>
        <taxon>Nesidiocoris</taxon>
    </lineage>
</organism>
<dbReference type="Proteomes" id="UP000479000">
    <property type="component" value="Unassembled WGS sequence"/>
</dbReference>
<evidence type="ECO:0000313" key="2">
    <source>
        <dbReference type="Proteomes" id="UP000479000"/>
    </source>
</evidence>
<gene>
    <name evidence="1" type="ORF">NTEN_LOCUS13565</name>
</gene>
<evidence type="ECO:0000313" key="1">
    <source>
        <dbReference type="EMBL" id="CAB0008319.1"/>
    </source>
</evidence>
<keyword evidence="2" id="KW-1185">Reference proteome</keyword>
<dbReference type="EMBL" id="CADCXU010020384">
    <property type="protein sequence ID" value="CAB0008319.1"/>
    <property type="molecule type" value="Genomic_DNA"/>
</dbReference>
<dbReference type="AlphaFoldDB" id="A0A6H5GZ38"/>
<sequence length="95" mass="11174">MSFYVKIPRKKKFKFEIKSNIKTVIFCTDRKNSRRPSLTVRCEFHGRRIRETRVMPPVRLSRSPITSGELTSAGKTKGIEYLLRIFAEIFEESPH</sequence>
<reference evidence="1 2" key="1">
    <citation type="submission" date="2020-02" db="EMBL/GenBank/DDBJ databases">
        <authorList>
            <person name="Ferguson B K."/>
        </authorList>
    </citation>
    <scope>NUCLEOTIDE SEQUENCE [LARGE SCALE GENOMIC DNA]</scope>
</reference>
<accession>A0A6H5GZ38</accession>
<proteinExistence type="predicted"/>
<feature type="non-terminal residue" evidence="1">
    <location>
        <position position="95"/>
    </location>
</feature>
<protein>
    <submittedName>
        <fullName evidence="1">Uncharacterized protein</fullName>
    </submittedName>
</protein>